<proteinExistence type="predicted"/>
<accession>A0A2S2QGH9</accession>
<dbReference type="PANTHER" id="PTHR36688">
    <property type="entry name" value="ENDO/EXONUCLEASE/PHOSPHATASE DOMAIN-CONTAINING PROTEIN"/>
    <property type="match status" value="1"/>
</dbReference>
<dbReference type="EMBL" id="GGMS01007598">
    <property type="protein sequence ID" value="MBY76801.1"/>
    <property type="molecule type" value="Transcribed_RNA"/>
</dbReference>
<dbReference type="OrthoDB" id="6602578at2759"/>
<dbReference type="InterPro" id="IPR000477">
    <property type="entry name" value="RT_dom"/>
</dbReference>
<dbReference type="PROSITE" id="PS50878">
    <property type="entry name" value="RT_POL"/>
    <property type="match status" value="1"/>
</dbReference>
<feature type="domain" description="Reverse transcriptase" evidence="1">
    <location>
        <begin position="1"/>
        <end position="85"/>
    </location>
</feature>
<name>A0A2S2QGH9_9HEMI</name>
<protein>
    <recommendedName>
        <fullName evidence="1">Reverse transcriptase domain-containing protein</fullName>
    </recommendedName>
</protein>
<dbReference type="InterPro" id="IPR052560">
    <property type="entry name" value="RdDP_mobile_element"/>
</dbReference>
<organism evidence="2">
    <name type="scientific">Sipha flava</name>
    <name type="common">yellow sugarcane aphid</name>
    <dbReference type="NCBI Taxonomy" id="143950"/>
    <lineage>
        <taxon>Eukaryota</taxon>
        <taxon>Metazoa</taxon>
        <taxon>Ecdysozoa</taxon>
        <taxon>Arthropoda</taxon>
        <taxon>Hexapoda</taxon>
        <taxon>Insecta</taxon>
        <taxon>Pterygota</taxon>
        <taxon>Neoptera</taxon>
        <taxon>Paraneoptera</taxon>
        <taxon>Hemiptera</taxon>
        <taxon>Sternorrhyncha</taxon>
        <taxon>Aphidomorpha</taxon>
        <taxon>Aphidoidea</taxon>
        <taxon>Aphididae</taxon>
        <taxon>Sipha</taxon>
    </lineage>
</organism>
<sequence>MFSYADDICIVAQDEKFENIEETLTSNLLRLEYFFQKWRLRSNPHKTIISTFHLNNREANKEISVHFCGERIKNEKTPVYLGIILYRTLSFKKHLHKLSAKLKTRIGFINKLASTTWEATTNVLQTSSLTLAYSVEVYCAPVWKISAHTEVVDI</sequence>
<gene>
    <name evidence="2" type="ORF">g.184029</name>
</gene>
<evidence type="ECO:0000259" key="1">
    <source>
        <dbReference type="PROSITE" id="PS50878"/>
    </source>
</evidence>
<reference evidence="2" key="1">
    <citation type="submission" date="2018-04" db="EMBL/GenBank/DDBJ databases">
        <title>Transcriptome assembly of Sipha flava.</title>
        <authorList>
            <person name="Scully E.D."/>
            <person name="Geib S.M."/>
            <person name="Palmer N.A."/>
            <person name="Koch K."/>
            <person name="Bradshaw J."/>
            <person name="Heng-Moss T."/>
            <person name="Sarath G."/>
        </authorList>
    </citation>
    <scope>NUCLEOTIDE SEQUENCE</scope>
</reference>
<evidence type="ECO:0000313" key="2">
    <source>
        <dbReference type="EMBL" id="MBY76801.1"/>
    </source>
</evidence>
<dbReference type="PANTHER" id="PTHR36688:SF1">
    <property type="entry name" value="ENDONUCLEASE_EXONUCLEASE_PHOSPHATASE DOMAIN-CONTAINING PROTEIN"/>
    <property type="match status" value="1"/>
</dbReference>
<dbReference type="AlphaFoldDB" id="A0A2S2QGH9"/>